<dbReference type="AlphaFoldDB" id="B9K2R5"/>
<dbReference type="KEGG" id="avi:Avi_6175"/>
<organism evidence="1 2">
    <name type="scientific">Allorhizobium ampelinum (strain ATCC BAA-846 / DSM 112012 / S4)</name>
    <name type="common">Agrobacterium vitis (strain S4)</name>
    <dbReference type="NCBI Taxonomy" id="311402"/>
    <lineage>
        <taxon>Bacteria</taxon>
        <taxon>Pseudomonadati</taxon>
        <taxon>Pseudomonadota</taxon>
        <taxon>Alphaproteobacteria</taxon>
        <taxon>Hyphomicrobiales</taxon>
        <taxon>Rhizobiaceae</taxon>
        <taxon>Rhizobium/Agrobacterium group</taxon>
        <taxon>Allorhizobium</taxon>
        <taxon>Allorhizobium ampelinum</taxon>
    </lineage>
</organism>
<name>B9K2R5_ALLAM</name>
<proteinExistence type="predicted"/>
<dbReference type="STRING" id="311402.Avi_6175"/>
<gene>
    <name evidence="1" type="ordered locus">Avi_6175</name>
</gene>
<sequence length="115" mass="12290">MCDPSSLITVAYGSGVATVVDDLAYLSRLELCSTKADRASWLLTTPHAVLSRLEVPARHRLAACGFGDGIPALSAHVEAFNAPRLADGDLPATVVARLEFEKSRMREIVRIGGAR</sequence>
<keyword evidence="2" id="KW-1185">Reference proteome</keyword>
<dbReference type="eggNOG" id="ENOG50300RX">
    <property type="taxonomic scope" value="Bacteria"/>
</dbReference>
<dbReference type="Proteomes" id="UP000001596">
    <property type="component" value="Chromosome 2"/>
</dbReference>
<dbReference type="HOGENOM" id="CLU_181496_0_0_5"/>
<evidence type="ECO:0000313" key="2">
    <source>
        <dbReference type="Proteomes" id="UP000001596"/>
    </source>
</evidence>
<reference evidence="1 2" key="1">
    <citation type="journal article" date="2009" name="J. Bacteriol.">
        <title>Genome sequences of three Agrobacterium biovars help elucidate the evolution of multichromosome genomes in bacteria.</title>
        <authorList>
            <person name="Slater S.C."/>
            <person name="Goldman B.S."/>
            <person name="Goodner B."/>
            <person name="Setubal J.C."/>
            <person name="Farrand S.K."/>
            <person name="Nester E.W."/>
            <person name="Burr T.J."/>
            <person name="Banta L."/>
            <person name="Dickerman A.W."/>
            <person name="Paulsen I."/>
            <person name="Otten L."/>
            <person name="Suen G."/>
            <person name="Welch R."/>
            <person name="Almeida N.F."/>
            <person name="Arnold F."/>
            <person name="Burton O.T."/>
            <person name="Du Z."/>
            <person name="Ewing A."/>
            <person name="Godsy E."/>
            <person name="Heisel S."/>
            <person name="Houmiel K.L."/>
            <person name="Jhaveri J."/>
            <person name="Lu J."/>
            <person name="Miller N.M."/>
            <person name="Norton S."/>
            <person name="Chen Q."/>
            <person name="Phoolcharoen W."/>
            <person name="Ohlin V."/>
            <person name="Ondrusek D."/>
            <person name="Pride N."/>
            <person name="Stricklin S.L."/>
            <person name="Sun J."/>
            <person name="Wheeler C."/>
            <person name="Wilson L."/>
            <person name="Zhu H."/>
            <person name="Wood D.W."/>
        </authorList>
    </citation>
    <scope>NUCLEOTIDE SEQUENCE [LARGE SCALE GENOMIC DNA]</scope>
    <source>
        <strain evidence="2">S4 / ATCC BAA-846</strain>
    </source>
</reference>
<accession>B9K2R5</accession>
<evidence type="ECO:0000313" key="1">
    <source>
        <dbReference type="EMBL" id="ACM39163.1"/>
    </source>
</evidence>
<dbReference type="EMBL" id="CP000634">
    <property type="protein sequence ID" value="ACM39163.1"/>
    <property type="molecule type" value="Genomic_DNA"/>
</dbReference>
<protein>
    <submittedName>
        <fullName evidence="1">Uncharacterized protein</fullName>
    </submittedName>
</protein>